<comment type="caution">
    <text evidence="13">The sequence shown here is derived from an EMBL/GenBank/DDBJ whole genome shotgun (WGS) entry which is preliminary data.</text>
</comment>
<dbReference type="GO" id="GO:0070069">
    <property type="term" value="C:cytochrome complex"/>
    <property type="evidence" value="ECO:0007669"/>
    <property type="project" value="TreeGrafter"/>
</dbReference>
<dbReference type="GO" id="GO:0005886">
    <property type="term" value="C:plasma membrane"/>
    <property type="evidence" value="ECO:0007669"/>
    <property type="project" value="UniProtKB-SubCell"/>
</dbReference>
<comment type="similarity">
    <text evidence="2">Belongs to the cytochrome ubiquinol oxidase subunit 2 family.</text>
</comment>
<evidence type="ECO:0000256" key="6">
    <source>
        <dbReference type="ARBA" id="ARBA00022692"/>
    </source>
</evidence>
<dbReference type="GO" id="GO:0019646">
    <property type="term" value="P:aerobic electron transport chain"/>
    <property type="evidence" value="ECO:0007669"/>
    <property type="project" value="TreeGrafter"/>
</dbReference>
<feature type="transmembrane region" description="Helical" evidence="12">
    <location>
        <begin position="338"/>
        <end position="358"/>
    </location>
</feature>
<feature type="transmembrane region" description="Helical" evidence="12">
    <location>
        <begin position="164"/>
        <end position="185"/>
    </location>
</feature>
<feature type="transmembrane region" description="Helical" evidence="12">
    <location>
        <begin position="88"/>
        <end position="106"/>
    </location>
</feature>
<evidence type="ECO:0000256" key="8">
    <source>
        <dbReference type="ARBA" id="ARBA00022982"/>
    </source>
</evidence>
<feature type="transmembrane region" description="Helical" evidence="12">
    <location>
        <begin position="126"/>
        <end position="152"/>
    </location>
</feature>
<evidence type="ECO:0000256" key="7">
    <source>
        <dbReference type="ARBA" id="ARBA00022723"/>
    </source>
</evidence>
<keyword evidence="3" id="KW-0813">Transport</keyword>
<dbReference type="Pfam" id="PF02322">
    <property type="entry name" value="Cyt_bd_oxida_II"/>
    <property type="match status" value="1"/>
</dbReference>
<dbReference type="AlphaFoldDB" id="L0WDP4"/>
<dbReference type="PIRSF" id="PIRSF000267">
    <property type="entry name" value="Cyt_oxidse_sub2"/>
    <property type="match status" value="1"/>
</dbReference>
<protein>
    <submittedName>
        <fullName evidence="13">Cytochrome bd-type quinal oxidase subunit 2</fullName>
    </submittedName>
</protein>
<keyword evidence="4" id="KW-1003">Cell membrane</keyword>
<dbReference type="OrthoDB" id="9776710at2"/>
<dbReference type="InterPro" id="IPR003317">
    <property type="entry name" value="Cyt-d_oxidase_su2"/>
</dbReference>
<evidence type="ECO:0000256" key="9">
    <source>
        <dbReference type="ARBA" id="ARBA00022989"/>
    </source>
</evidence>
<dbReference type="GO" id="GO:0009055">
    <property type="term" value="F:electron transfer activity"/>
    <property type="evidence" value="ECO:0007669"/>
    <property type="project" value="TreeGrafter"/>
</dbReference>
<organism evidence="13 14">
    <name type="scientific">Alcanivorax hongdengensis A-11-3</name>
    <dbReference type="NCBI Taxonomy" id="1177179"/>
    <lineage>
        <taxon>Bacteria</taxon>
        <taxon>Pseudomonadati</taxon>
        <taxon>Pseudomonadota</taxon>
        <taxon>Gammaproteobacteria</taxon>
        <taxon>Oceanospirillales</taxon>
        <taxon>Alcanivoracaceae</taxon>
        <taxon>Alcanivorax</taxon>
    </lineage>
</organism>
<dbReference type="GO" id="GO:0016682">
    <property type="term" value="F:oxidoreductase activity, acting on diphenols and related substances as donors, oxygen as acceptor"/>
    <property type="evidence" value="ECO:0007669"/>
    <property type="project" value="TreeGrafter"/>
</dbReference>
<evidence type="ECO:0000256" key="1">
    <source>
        <dbReference type="ARBA" id="ARBA00004651"/>
    </source>
</evidence>
<dbReference type="NCBIfam" id="TIGR00203">
    <property type="entry name" value="cydB"/>
    <property type="match status" value="1"/>
</dbReference>
<dbReference type="STRING" id="1177179.A11A3_05701"/>
<keyword evidence="14" id="KW-1185">Reference proteome</keyword>
<dbReference type="eggNOG" id="COG1294">
    <property type="taxonomic scope" value="Bacteria"/>
</dbReference>
<dbReference type="PANTHER" id="PTHR43141">
    <property type="entry name" value="CYTOCHROME BD2 SUBUNIT II"/>
    <property type="match status" value="1"/>
</dbReference>
<keyword evidence="11 12" id="KW-0472">Membrane</keyword>
<evidence type="ECO:0000313" key="14">
    <source>
        <dbReference type="Proteomes" id="UP000010164"/>
    </source>
</evidence>
<keyword evidence="5" id="KW-0349">Heme</keyword>
<keyword evidence="9 12" id="KW-1133">Transmembrane helix</keyword>
<keyword evidence="10" id="KW-0408">Iron</keyword>
<keyword evidence="6 12" id="KW-0812">Transmembrane</keyword>
<proteinExistence type="inferred from homology"/>
<evidence type="ECO:0000256" key="12">
    <source>
        <dbReference type="SAM" id="Phobius"/>
    </source>
</evidence>
<dbReference type="Proteomes" id="UP000010164">
    <property type="component" value="Unassembled WGS sequence"/>
</dbReference>
<keyword evidence="7" id="KW-0479">Metal-binding</keyword>
<reference evidence="13 14" key="1">
    <citation type="journal article" date="2012" name="J. Bacteriol.">
        <title>Genome Sequence of the Alkane-Degrading Bacterium Alcanivorax hongdengensis Type Strain A-11-3.</title>
        <authorList>
            <person name="Lai Q."/>
            <person name="Shao Z."/>
        </authorList>
    </citation>
    <scope>NUCLEOTIDE SEQUENCE [LARGE SCALE GENOMIC DNA]</scope>
    <source>
        <strain evidence="13 14">A-11-3</strain>
    </source>
</reference>
<evidence type="ECO:0000256" key="2">
    <source>
        <dbReference type="ARBA" id="ARBA00007543"/>
    </source>
</evidence>
<evidence type="ECO:0000256" key="3">
    <source>
        <dbReference type="ARBA" id="ARBA00022448"/>
    </source>
</evidence>
<name>L0WDP4_9GAMM</name>
<dbReference type="GO" id="GO:0046872">
    <property type="term" value="F:metal ion binding"/>
    <property type="evidence" value="ECO:0007669"/>
    <property type="project" value="UniProtKB-KW"/>
</dbReference>
<feature type="transmembrane region" description="Helical" evidence="12">
    <location>
        <begin position="206"/>
        <end position="227"/>
    </location>
</feature>
<dbReference type="EMBL" id="AMRJ01000006">
    <property type="protein sequence ID" value="EKF74923.1"/>
    <property type="molecule type" value="Genomic_DNA"/>
</dbReference>
<evidence type="ECO:0000256" key="5">
    <source>
        <dbReference type="ARBA" id="ARBA00022617"/>
    </source>
</evidence>
<dbReference type="PANTHER" id="PTHR43141:SF5">
    <property type="entry name" value="CYTOCHROME BD-I UBIQUINOL OXIDASE SUBUNIT 2"/>
    <property type="match status" value="1"/>
</dbReference>
<sequence>MMELLNYENLRLIWWLFIGVLLIGFAVMDGFDLGVAAMLPFVARTDNERRVAINSIGPTWEGNQVWFILGGGAVFAAFPLLYATAFSGFYFAMFLVLVALIVRPVGFDFRHKIDDSRWRAAWDTCLFIGGVVPAVVFGVAIGNLFLGVPFTFDEDMRLFYTGGFWALLNPFALLVGVVSLSMLVMQGATFLSLKTEGDVARRAGQVMTIACAVFVVTFIIAGIWVSYGMDGYVITSEVNPLAPSNPLAKTVSTESGAWLANYTANPLLFVFPVIALAGALGARVLVKAQAHVLAFISSSLTVAGTIATAGASLFPFFMPSSQNLDASLTLWDASSSHTTLMIMFFATLIFLPLIIIYTSWIYRVMRGKVTEDYVKSNSGSLY</sequence>
<feature type="transmembrane region" description="Helical" evidence="12">
    <location>
        <begin position="12"/>
        <end position="43"/>
    </location>
</feature>
<evidence type="ECO:0000313" key="13">
    <source>
        <dbReference type="EMBL" id="EKF74923.1"/>
    </source>
</evidence>
<dbReference type="PATRIC" id="fig|1177179.3.peg.1143"/>
<evidence type="ECO:0000256" key="10">
    <source>
        <dbReference type="ARBA" id="ARBA00023004"/>
    </source>
</evidence>
<gene>
    <name evidence="13" type="ORF">A11A3_05701</name>
</gene>
<evidence type="ECO:0000256" key="4">
    <source>
        <dbReference type="ARBA" id="ARBA00022475"/>
    </source>
</evidence>
<dbReference type="RefSeq" id="WP_008928324.1">
    <property type="nucleotide sequence ID" value="NZ_AMRJ01000006.1"/>
</dbReference>
<feature type="transmembrane region" description="Helical" evidence="12">
    <location>
        <begin position="293"/>
        <end position="318"/>
    </location>
</feature>
<evidence type="ECO:0000256" key="11">
    <source>
        <dbReference type="ARBA" id="ARBA00023136"/>
    </source>
</evidence>
<feature type="transmembrane region" description="Helical" evidence="12">
    <location>
        <begin position="267"/>
        <end position="286"/>
    </location>
</feature>
<comment type="subcellular location">
    <subcellularLocation>
        <location evidence="1">Cell membrane</location>
        <topology evidence="1">Multi-pass membrane protein</topology>
    </subcellularLocation>
</comment>
<keyword evidence="8" id="KW-0249">Electron transport</keyword>
<accession>L0WDP4</accession>